<dbReference type="Proteomes" id="UP000215914">
    <property type="component" value="Unassembled WGS sequence"/>
</dbReference>
<protein>
    <submittedName>
        <fullName evidence="2">Uncharacterized protein</fullName>
    </submittedName>
</protein>
<reference evidence="2" key="1">
    <citation type="journal article" date="2017" name="Nature">
        <title>The sunflower genome provides insights into oil metabolism, flowering and Asterid evolution.</title>
        <authorList>
            <person name="Badouin H."/>
            <person name="Gouzy J."/>
            <person name="Grassa C.J."/>
            <person name="Murat F."/>
            <person name="Staton S.E."/>
            <person name="Cottret L."/>
            <person name="Lelandais-Briere C."/>
            <person name="Owens G.L."/>
            <person name="Carrere S."/>
            <person name="Mayjonade B."/>
            <person name="Legrand L."/>
            <person name="Gill N."/>
            <person name="Kane N.C."/>
            <person name="Bowers J.E."/>
            <person name="Hubner S."/>
            <person name="Bellec A."/>
            <person name="Berard A."/>
            <person name="Berges H."/>
            <person name="Blanchet N."/>
            <person name="Boniface M.C."/>
            <person name="Brunel D."/>
            <person name="Catrice O."/>
            <person name="Chaidir N."/>
            <person name="Claudel C."/>
            <person name="Donnadieu C."/>
            <person name="Faraut T."/>
            <person name="Fievet G."/>
            <person name="Helmstetter N."/>
            <person name="King M."/>
            <person name="Knapp S.J."/>
            <person name="Lai Z."/>
            <person name="Le Paslier M.C."/>
            <person name="Lippi Y."/>
            <person name="Lorenzon L."/>
            <person name="Mandel J.R."/>
            <person name="Marage G."/>
            <person name="Marchand G."/>
            <person name="Marquand E."/>
            <person name="Bret-Mestries E."/>
            <person name="Morien E."/>
            <person name="Nambeesan S."/>
            <person name="Nguyen T."/>
            <person name="Pegot-Espagnet P."/>
            <person name="Pouilly N."/>
            <person name="Raftis F."/>
            <person name="Sallet E."/>
            <person name="Schiex T."/>
            <person name="Thomas J."/>
            <person name="Vandecasteele C."/>
            <person name="Vares D."/>
            <person name="Vear F."/>
            <person name="Vautrin S."/>
            <person name="Crespi M."/>
            <person name="Mangin B."/>
            <person name="Burke J.M."/>
            <person name="Salse J."/>
            <person name="Munos S."/>
            <person name="Vincourt P."/>
            <person name="Rieseberg L.H."/>
            <person name="Langlade N.B."/>
        </authorList>
    </citation>
    <scope>NUCLEOTIDE SEQUENCE</scope>
    <source>
        <tissue evidence="2">Leaves</tissue>
    </source>
</reference>
<name>A0A9K3IK25_HELAN</name>
<evidence type="ECO:0000256" key="1">
    <source>
        <dbReference type="SAM" id="Phobius"/>
    </source>
</evidence>
<dbReference type="Gramene" id="mRNA:HanXRQr2_Chr07g0284861">
    <property type="protein sequence ID" value="mRNA:HanXRQr2_Chr07g0284861"/>
    <property type="gene ID" value="HanXRQr2_Chr07g0284861"/>
</dbReference>
<comment type="caution">
    <text evidence="2">The sequence shown here is derived from an EMBL/GenBank/DDBJ whole genome shotgun (WGS) entry which is preliminary data.</text>
</comment>
<dbReference type="AlphaFoldDB" id="A0A9K3IK25"/>
<keyword evidence="1" id="KW-1133">Transmembrane helix</keyword>
<keyword evidence="1" id="KW-0812">Transmembrane</keyword>
<dbReference type="EMBL" id="MNCJ02000322">
    <property type="protein sequence ID" value="KAF5797789.1"/>
    <property type="molecule type" value="Genomic_DNA"/>
</dbReference>
<keyword evidence="3" id="KW-1185">Reference proteome</keyword>
<gene>
    <name evidence="2" type="ORF">HanXRQr2_Chr07g0284861</name>
</gene>
<sequence length="82" mass="8756">MAVTLLRSDKTLVVVAAVSSATVTVSSATVQHHLSGHSFAALLGFFGMLGVDWVWGFFDSDYDGLVVGVPDWVSLIPKVWCS</sequence>
<organism evidence="2 3">
    <name type="scientific">Helianthus annuus</name>
    <name type="common">Common sunflower</name>
    <dbReference type="NCBI Taxonomy" id="4232"/>
    <lineage>
        <taxon>Eukaryota</taxon>
        <taxon>Viridiplantae</taxon>
        <taxon>Streptophyta</taxon>
        <taxon>Embryophyta</taxon>
        <taxon>Tracheophyta</taxon>
        <taxon>Spermatophyta</taxon>
        <taxon>Magnoliopsida</taxon>
        <taxon>eudicotyledons</taxon>
        <taxon>Gunneridae</taxon>
        <taxon>Pentapetalae</taxon>
        <taxon>asterids</taxon>
        <taxon>campanulids</taxon>
        <taxon>Asterales</taxon>
        <taxon>Asteraceae</taxon>
        <taxon>Asteroideae</taxon>
        <taxon>Heliantheae alliance</taxon>
        <taxon>Heliantheae</taxon>
        <taxon>Helianthus</taxon>
    </lineage>
</organism>
<keyword evidence="1" id="KW-0472">Membrane</keyword>
<proteinExistence type="predicted"/>
<accession>A0A9K3IK25</accession>
<feature type="transmembrane region" description="Helical" evidence="1">
    <location>
        <begin position="38"/>
        <end position="58"/>
    </location>
</feature>
<evidence type="ECO:0000313" key="2">
    <source>
        <dbReference type="EMBL" id="KAF5797789.1"/>
    </source>
</evidence>
<evidence type="ECO:0000313" key="3">
    <source>
        <dbReference type="Proteomes" id="UP000215914"/>
    </source>
</evidence>
<reference evidence="2" key="2">
    <citation type="submission" date="2020-06" db="EMBL/GenBank/DDBJ databases">
        <title>Helianthus annuus Genome sequencing and assembly Release 2.</title>
        <authorList>
            <person name="Gouzy J."/>
            <person name="Langlade N."/>
            <person name="Munos S."/>
        </authorList>
    </citation>
    <scope>NUCLEOTIDE SEQUENCE</scope>
    <source>
        <tissue evidence="2">Leaves</tissue>
    </source>
</reference>